<dbReference type="Proteomes" id="UP000824988">
    <property type="component" value="Chromosome"/>
</dbReference>
<dbReference type="SMART" id="SM00327">
    <property type="entry name" value="VWA"/>
    <property type="match status" value="1"/>
</dbReference>
<feature type="transmembrane region" description="Helical" evidence="2">
    <location>
        <begin position="550"/>
        <end position="572"/>
    </location>
</feature>
<dbReference type="InterPro" id="IPR002035">
    <property type="entry name" value="VWF_A"/>
</dbReference>
<organism evidence="5 6">
    <name type="scientific">Methylogaea oryzae</name>
    <dbReference type="NCBI Taxonomy" id="1295382"/>
    <lineage>
        <taxon>Bacteria</taxon>
        <taxon>Pseudomonadati</taxon>
        <taxon>Pseudomonadota</taxon>
        <taxon>Gammaproteobacteria</taxon>
        <taxon>Methylococcales</taxon>
        <taxon>Methylococcaceae</taxon>
        <taxon>Methylogaea</taxon>
    </lineage>
</organism>
<feature type="chain" id="PRO_5034614584" description="VWFA domain-containing protein" evidence="3">
    <location>
        <begin position="17"/>
        <end position="597"/>
    </location>
</feature>
<feature type="region of interest" description="Disordered" evidence="1">
    <location>
        <begin position="511"/>
        <end position="545"/>
    </location>
</feature>
<keyword evidence="6" id="KW-1185">Reference proteome</keyword>
<proteinExistence type="predicted"/>
<dbReference type="RefSeq" id="WP_221047552.1">
    <property type="nucleotide sequence ID" value="NZ_AP019782.1"/>
</dbReference>
<gene>
    <name evidence="5" type="ORF">MoryE10_30340</name>
</gene>
<dbReference type="PROSITE" id="PS50234">
    <property type="entry name" value="VWFA"/>
    <property type="match status" value="1"/>
</dbReference>
<evidence type="ECO:0000256" key="2">
    <source>
        <dbReference type="SAM" id="Phobius"/>
    </source>
</evidence>
<evidence type="ECO:0000256" key="3">
    <source>
        <dbReference type="SAM" id="SignalP"/>
    </source>
</evidence>
<reference evidence="5" key="1">
    <citation type="submission" date="2019-06" db="EMBL/GenBank/DDBJ databases">
        <title>Complete genome sequence of Methylogaea oryzae strain JCM16910.</title>
        <authorList>
            <person name="Asakawa S."/>
        </authorList>
    </citation>
    <scope>NUCLEOTIDE SEQUENCE</scope>
    <source>
        <strain evidence="5">E10</strain>
    </source>
</reference>
<evidence type="ECO:0000259" key="4">
    <source>
        <dbReference type="PROSITE" id="PS50234"/>
    </source>
</evidence>
<dbReference type="KEGG" id="moz:MoryE10_30340"/>
<feature type="signal peptide" evidence="3">
    <location>
        <begin position="1"/>
        <end position="16"/>
    </location>
</feature>
<dbReference type="AlphaFoldDB" id="A0A8D4VQ56"/>
<dbReference type="CDD" id="cd00198">
    <property type="entry name" value="vWFA"/>
    <property type="match status" value="1"/>
</dbReference>
<sequence length="597" mass="64703">MRSLLLLLCFAAAAHAEDAPAPASADVRIVIDVSGSMKKTDPLNLRVPALKLLVSLLPADAQASLWLFADEPQLLLPLGRTDKAWKAQALAGADKIHSRGLFTDIEAALNQASEDWKTASSLAGKRHLIILTDGMVDVSKDSKQSAESRQRLIDETTPKLQQLGVKVHTIALSNQADMELLKKLSQDTGGWHEAIEAAEQLERMFAKVVAKTTPHDTVPLQGNKFNVDPSIQEFSLLVFLGQGAEPTKLVRPDKMEVSEIMLQPNVHWRHEQGYDLITVEHPQPGEWQLVAKTDPDNQVMVVTDLKLVVKDLPNYVTKGDALNISAHFTDKEGDITKDEFLKLISLRAKDSVGGAETAVAPDAAKPGYFSAAIKDLTPGKHTLLITADSQTFKREVIHNLEVVEQLVSSQVTVDAAADPPQLTVTLTGNKDVLDIKSMRIMAKLSNAYGQNTDVMVPGSEGSWKLKLPVPSPQELLTINFAVTAKTLQGKDIRPSVPSLVLNTQTLAELTAPPAEKAPPPPPKEEAHKAEPPPSAPAETPKPEAAKKPNWLVTTIAAGLINLVLAVGGWYGYRVYKKRVSAKQASLLDDLAPANPKE</sequence>
<feature type="domain" description="VWFA" evidence="4">
    <location>
        <begin position="26"/>
        <end position="208"/>
    </location>
</feature>
<dbReference type="EMBL" id="AP019782">
    <property type="protein sequence ID" value="BBL72428.1"/>
    <property type="molecule type" value="Genomic_DNA"/>
</dbReference>
<keyword evidence="2" id="KW-0812">Transmembrane</keyword>
<accession>A0A8D4VQ56</accession>
<keyword evidence="2" id="KW-1133">Transmembrane helix</keyword>
<keyword evidence="2" id="KW-0472">Membrane</keyword>
<name>A0A8D4VQ56_9GAMM</name>
<evidence type="ECO:0000256" key="1">
    <source>
        <dbReference type="SAM" id="MobiDB-lite"/>
    </source>
</evidence>
<evidence type="ECO:0000313" key="6">
    <source>
        <dbReference type="Proteomes" id="UP000824988"/>
    </source>
</evidence>
<dbReference type="Pfam" id="PF00092">
    <property type="entry name" value="VWA"/>
    <property type="match status" value="1"/>
</dbReference>
<evidence type="ECO:0000313" key="5">
    <source>
        <dbReference type="EMBL" id="BBL72428.1"/>
    </source>
</evidence>
<keyword evidence="3" id="KW-0732">Signal</keyword>
<protein>
    <recommendedName>
        <fullName evidence="4">VWFA domain-containing protein</fullName>
    </recommendedName>
</protein>